<accession>A0A8A4ZAY8</accession>
<keyword evidence="12" id="KW-1185">Reference proteome</keyword>
<dbReference type="Pfam" id="PF00082">
    <property type="entry name" value="Peptidase_S8"/>
    <property type="match status" value="1"/>
</dbReference>
<evidence type="ECO:0000256" key="6">
    <source>
        <dbReference type="SAM" id="MobiDB-lite"/>
    </source>
</evidence>
<keyword evidence="3 5" id="KW-0720">Serine protease</keyword>
<dbReference type="InterPro" id="IPR003137">
    <property type="entry name" value="PA_domain"/>
</dbReference>
<dbReference type="KEGG" id="psic:J4E96_17330"/>
<gene>
    <name evidence="11" type="ORF">J4E96_17330</name>
</gene>
<dbReference type="InterPro" id="IPR015500">
    <property type="entry name" value="Peptidase_S8_subtilisin-rel"/>
</dbReference>
<dbReference type="InterPro" id="IPR041469">
    <property type="entry name" value="Subtilisin-like_FN3"/>
</dbReference>
<evidence type="ECO:0000256" key="5">
    <source>
        <dbReference type="PROSITE-ProRule" id="PRU01240"/>
    </source>
</evidence>
<dbReference type="GO" id="GO:0006508">
    <property type="term" value="P:proteolysis"/>
    <property type="evidence" value="ECO:0007669"/>
    <property type="project" value="UniProtKB-KW"/>
</dbReference>
<sequence length="1120" mass="114212">MPGRSPSRTVSTGVLGVILAAALALPAAAVEPPDPSPSPSGGFTAEPLTPGERLTAPKSPSSRLAQTDPELLARTDSEPVGVVIKLDHDAAASYTGDVAGLAATSPSVTGEPLTGDSAAEEAYTDFQETNEAEVVSELTAAVPTAVVGESLRTVYGGVAATIPADSVEAVLALDGVTAVQKDSLHQLTTDSSPEFINAGPAYYELGGTANAGEGVLYGNLDSGVWPEHPSLADQGNLKPPPGPARECDFGDNPLTPEDDPFVCTNKLVGGAAFLDTYLSSPERADAEMFHTARDSDGHGTHTSTTSAGNIVEEVSALGTALAPIHGIAPGAWVMEYKVCGMGGCFSSDSAAAVGQAIIDGVDVINFSISGGTSPFTDPVELAFLDAYAAGITVSTSAGNDGPGAATANHLSPWVISVGASSQTREFATTLTLTAEDGTVATFDGASLTSGIEELPVVLASAAPYSSPLCDVPAPPGTLTGMIVACERGGNGRVEKGYNVLQGGAAAMVLYNPTLADTETDSHWLPVVHLADGADFLTFMGAKSGVTGSFPAGEPREGQGDVMAAFSSRGPAGLFIKPDVTAPGVQILAGDTPVSESVVSGPPGEYFQAIAGTSMSSPQVAGAAVLIKAVHPTWTPGQIKSALMTTSITDVLKEDTVTPADPFDMGAGRIDVGNSIGAVLTFDETADRYFALGDDPVNAVHLNLPSINAPVMPGRLTTTRTVVNTGKRTVRATTSADTPAESRITVTPKALEIKPGESATITITIGSVAPIGAQQFGSVVITPRHGGALHLPVAFIHTQGDVSLEQTCTPTQLRLWTKKNPSNTTTTCTVEAVNNSADDQVVSLDTTTTRSLLVTGATGATVANPHKVELHDVTLAGSQPGVPSVASGASPAGYLPLDAFGIAPIAVGDEEVVNLDVPAFAYNGRSYSSIGVTSNGYLVAGGATSEDLECCNLPNGPDPARPNDLLAPFWTDLDGTGAPGVFAGVLTDGVNRWVVVEFRLNVFGTTSQRVFEVWLGATGDPTPAQDVSFAYDPANLPADPAGQAFLVGAENGVGDGAVQAVLPTTDLVITSTDPVPGDVASYTFKARAAWQGIALVRTEMVASGVPGVTVEQDQITVKKIP</sequence>
<dbReference type="SUPFAM" id="SSF52743">
    <property type="entry name" value="Subtilisin-like"/>
    <property type="match status" value="1"/>
</dbReference>
<protein>
    <submittedName>
        <fullName evidence="11">S8 family serine peptidase</fullName>
    </submittedName>
</protein>
<evidence type="ECO:0000259" key="8">
    <source>
        <dbReference type="Pfam" id="PF00082"/>
    </source>
</evidence>
<evidence type="ECO:0000256" key="4">
    <source>
        <dbReference type="PIRSR" id="PIRSR615500-1"/>
    </source>
</evidence>
<dbReference type="PANTHER" id="PTHR10795">
    <property type="entry name" value="PROPROTEIN CONVERTASE SUBTILISIN/KEXIN"/>
    <property type="match status" value="1"/>
</dbReference>
<dbReference type="Proteomes" id="UP000663937">
    <property type="component" value="Chromosome"/>
</dbReference>
<reference evidence="11" key="1">
    <citation type="submission" date="2021-03" db="EMBL/GenBank/DDBJ databases">
        <title>Pengzhenrongella sicca gen. nov., sp. nov., a new member of suborder Micrococcineae isolated from High-Arctic tundra soil.</title>
        <authorList>
            <person name="Peng F."/>
        </authorList>
    </citation>
    <scope>NUCLEOTIDE SEQUENCE</scope>
    <source>
        <strain evidence="11">LRZ-2</strain>
    </source>
</reference>
<organism evidence="11 12">
    <name type="scientific">Pengzhenrongella sicca</name>
    <dbReference type="NCBI Taxonomy" id="2819238"/>
    <lineage>
        <taxon>Bacteria</taxon>
        <taxon>Bacillati</taxon>
        <taxon>Actinomycetota</taxon>
        <taxon>Actinomycetes</taxon>
        <taxon>Micrococcales</taxon>
        <taxon>Pengzhenrongella</taxon>
    </lineage>
</organism>
<dbReference type="Gene3D" id="2.60.40.2310">
    <property type="match status" value="1"/>
</dbReference>
<keyword evidence="1 5" id="KW-0645">Protease</keyword>
<feature type="active site" description="Charge relay system" evidence="4 5">
    <location>
        <position position="613"/>
    </location>
</feature>
<feature type="domain" description="PA" evidence="9">
    <location>
        <begin position="455"/>
        <end position="530"/>
    </location>
</feature>
<dbReference type="Gene3D" id="3.40.50.200">
    <property type="entry name" value="Peptidase S8/S53 domain"/>
    <property type="match status" value="1"/>
</dbReference>
<evidence type="ECO:0000259" key="9">
    <source>
        <dbReference type="Pfam" id="PF02225"/>
    </source>
</evidence>
<keyword evidence="2 5" id="KW-0378">Hydrolase</keyword>
<evidence type="ECO:0000256" key="7">
    <source>
        <dbReference type="SAM" id="SignalP"/>
    </source>
</evidence>
<name>A0A8A4ZAY8_9MICO</name>
<dbReference type="InterPro" id="IPR036852">
    <property type="entry name" value="Peptidase_S8/S53_dom_sf"/>
</dbReference>
<feature type="active site" description="Charge relay system" evidence="4 5">
    <location>
        <position position="221"/>
    </location>
</feature>
<evidence type="ECO:0000313" key="11">
    <source>
        <dbReference type="EMBL" id="QTE29044.1"/>
    </source>
</evidence>
<evidence type="ECO:0000256" key="1">
    <source>
        <dbReference type="ARBA" id="ARBA00022670"/>
    </source>
</evidence>
<dbReference type="InterPro" id="IPR023828">
    <property type="entry name" value="Peptidase_S8_Ser-AS"/>
</dbReference>
<dbReference type="InterPro" id="IPR034197">
    <property type="entry name" value="Peptidases_S8_3"/>
</dbReference>
<feature type="domain" description="Peptidase S8/S53" evidence="8">
    <location>
        <begin position="213"/>
        <end position="656"/>
    </location>
</feature>
<evidence type="ECO:0000256" key="2">
    <source>
        <dbReference type="ARBA" id="ARBA00022801"/>
    </source>
</evidence>
<keyword evidence="7" id="KW-0732">Signal</keyword>
<dbReference type="InterPro" id="IPR045051">
    <property type="entry name" value="SBT"/>
</dbReference>
<evidence type="ECO:0000313" key="12">
    <source>
        <dbReference type="Proteomes" id="UP000663937"/>
    </source>
</evidence>
<dbReference type="AlphaFoldDB" id="A0A8A4ZAY8"/>
<dbReference type="Pfam" id="PF17766">
    <property type="entry name" value="fn3_6"/>
    <property type="match status" value="1"/>
</dbReference>
<feature type="signal peptide" evidence="7">
    <location>
        <begin position="1"/>
        <end position="29"/>
    </location>
</feature>
<evidence type="ECO:0000259" key="10">
    <source>
        <dbReference type="Pfam" id="PF17766"/>
    </source>
</evidence>
<comment type="similarity">
    <text evidence="5">Belongs to the peptidase S8 family.</text>
</comment>
<dbReference type="Gene3D" id="3.50.30.30">
    <property type="match status" value="1"/>
</dbReference>
<dbReference type="CDD" id="cd02120">
    <property type="entry name" value="PA_subtilisin_like"/>
    <property type="match status" value="1"/>
</dbReference>
<feature type="active site" description="Charge relay system" evidence="4 5">
    <location>
        <position position="298"/>
    </location>
</feature>
<dbReference type="CDD" id="cd04852">
    <property type="entry name" value="Peptidases_S8_3"/>
    <property type="match status" value="1"/>
</dbReference>
<feature type="domain" description="Subtilisin-like protease fibronectin type-III" evidence="10">
    <location>
        <begin position="701"/>
        <end position="781"/>
    </location>
</feature>
<dbReference type="GO" id="GO:0004252">
    <property type="term" value="F:serine-type endopeptidase activity"/>
    <property type="evidence" value="ECO:0007669"/>
    <property type="project" value="UniProtKB-UniRule"/>
</dbReference>
<proteinExistence type="inferred from homology"/>
<dbReference type="EMBL" id="CP071868">
    <property type="protein sequence ID" value="QTE29044.1"/>
    <property type="molecule type" value="Genomic_DNA"/>
</dbReference>
<feature type="chain" id="PRO_5035155658" evidence="7">
    <location>
        <begin position="30"/>
        <end position="1120"/>
    </location>
</feature>
<dbReference type="PRINTS" id="PR00723">
    <property type="entry name" value="SUBTILISIN"/>
</dbReference>
<dbReference type="PROSITE" id="PS00138">
    <property type="entry name" value="SUBTILASE_SER"/>
    <property type="match status" value="1"/>
</dbReference>
<feature type="region of interest" description="Disordered" evidence="6">
    <location>
        <begin position="29"/>
        <end position="76"/>
    </location>
</feature>
<dbReference type="InterPro" id="IPR000209">
    <property type="entry name" value="Peptidase_S8/S53_dom"/>
</dbReference>
<dbReference type="PROSITE" id="PS51892">
    <property type="entry name" value="SUBTILASE"/>
    <property type="match status" value="1"/>
</dbReference>
<evidence type="ECO:0000256" key="3">
    <source>
        <dbReference type="ARBA" id="ARBA00022825"/>
    </source>
</evidence>
<dbReference type="Pfam" id="PF02225">
    <property type="entry name" value="PA"/>
    <property type="match status" value="1"/>
</dbReference>